<dbReference type="OMA" id="CAYKLIG"/>
<feature type="transmembrane region" description="Helical" evidence="2">
    <location>
        <begin position="63"/>
        <end position="84"/>
    </location>
</feature>
<dbReference type="KEGG" id="ptm:GSPATT00019856001"/>
<dbReference type="EMBL" id="CT868563">
    <property type="protein sequence ID" value="CAK86163.1"/>
    <property type="molecule type" value="Genomic_DNA"/>
</dbReference>
<dbReference type="AlphaFoldDB" id="A0DSZ6"/>
<evidence type="ECO:0000256" key="2">
    <source>
        <dbReference type="SAM" id="Phobius"/>
    </source>
</evidence>
<dbReference type="RefSeq" id="XP_001453560.1">
    <property type="nucleotide sequence ID" value="XM_001453523.1"/>
</dbReference>
<keyword evidence="2" id="KW-0472">Membrane</keyword>
<evidence type="ECO:0000313" key="3">
    <source>
        <dbReference type="EMBL" id="CAK86163.1"/>
    </source>
</evidence>
<protein>
    <recommendedName>
        <fullName evidence="5">Mitochondrial import inner membrane translocase subunit TIM22</fullName>
    </recommendedName>
</protein>
<sequence length="197" mass="22036">MMKLILQQNQEKEQNNISETNKSQGSNIIAKVTCIGVASASSLVAGYVQVIRPIGPHFSKRNLMQGCVAGGMAGSITGFIFGTLEGCAYKLIGHQETNIFEISKSRSRTGANCWMFGLIGEFIGEVYATLLEVIFDAAIERGKLKYKVPEEKKEIEEKEEFEILQIESNMEDDDDFEILQIESNNEEEDKNKINQQD</sequence>
<dbReference type="InParanoid" id="A0DSZ6"/>
<keyword evidence="2" id="KW-1133">Transmembrane helix</keyword>
<keyword evidence="4" id="KW-1185">Reference proteome</keyword>
<evidence type="ECO:0008006" key="5">
    <source>
        <dbReference type="Google" id="ProtNLM"/>
    </source>
</evidence>
<evidence type="ECO:0000313" key="4">
    <source>
        <dbReference type="Proteomes" id="UP000000600"/>
    </source>
</evidence>
<name>A0DSZ6_PARTE</name>
<dbReference type="Proteomes" id="UP000000600">
    <property type="component" value="Unassembled WGS sequence"/>
</dbReference>
<dbReference type="GeneID" id="5039345"/>
<dbReference type="OrthoDB" id="10548250at2759"/>
<proteinExistence type="predicted"/>
<dbReference type="HOGENOM" id="CLU_1386561_0_0_1"/>
<organism evidence="3 4">
    <name type="scientific">Paramecium tetraurelia</name>
    <dbReference type="NCBI Taxonomy" id="5888"/>
    <lineage>
        <taxon>Eukaryota</taxon>
        <taxon>Sar</taxon>
        <taxon>Alveolata</taxon>
        <taxon>Ciliophora</taxon>
        <taxon>Intramacronucleata</taxon>
        <taxon>Oligohymenophorea</taxon>
        <taxon>Peniculida</taxon>
        <taxon>Parameciidae</taxon>
        <taxon>Paramecium</taxon>
    </lineage>
</organism>
<evidence type="ECO:0000256" key="1">
    <source>
        <dbReference type="SAM" id="MobiDB-lite"/>
    </source>
</evidence>
<feature type="transmembrane region" description="Helical" evidence="2">
    <location>
        <begin position="28"/>
        <end position="51"/>
    </location>
</feature>
<reference evidence="3 4" key="1">
    <citation type="journal article" date="2006" name="Nature">
        <title>Global trends of whole-genome duplications revealed by the ciliate Paramecium tetraurelia.</title>
        <authorList>
            <consortium name="Genoscope"/>
            <person name="Aury J.-M."/>
            <person name="Jaillon O."/>
            <person name="Duret L."/>
            <person name="Noel B."/>
            <person name="Jubin C."/>
            <person name="Porcel B.M."/>
            <person name="Segurens B."/>
            <person name="Daubin V."/>
            <person name="Anthouard V."/>
            <person name="Aiach N."/>
            <person name="Arnaiz O."/>
            <person name="Billaut A."/>
            <person name="Beisson J."/>
            <person name="Blanc I."/>
            <person name="Bouhouche K."/>
            <person name="Camara F."/>
            <person name="Duharcourt S."/>
            <person name="Guigo R."/>
            <person name="Gogendeau D."/>
            <person name="Katinka M."/>
            <person name="Keller A.-M."/>
            <person name="Kissmehl R."/>
            <person name="Klotz C."/>
            <person name="Koll F."/>
            <person name="Le Moue A."/>
            <person name="Lepere C."/>
            <person name="Malinsky S."/>
            <person name="Nowacki M."/>
            <person name="Nowak J.K."/>
            <person name="Plattner H."/>
            <person name="Poulain J."/>
            <person name="Ruiz F."/>
            <person name="Serrano V."/>
            <person name="Zagulski M."/>
            <person name="Dessen P."/>
            <person name="Betermier M."/>
            <person name="Weissenbach J."/>
            <person name="Scarpelli C."/>
            <person name="Schachter V."/>
            <person name="Sperling L."/>
            <person name="Meyer E."/>
            <person name="Cohen J."/>
            <person name="Wincker P."/>
        </authorList>
    </citation>
    <scope>NUCLEOTIDE SEQUENCE [LARGE SCALE GENOMIC DNA]</scope>
    <source>
        <strain evidence="3 4">Stock d4-2</strain>
    </source>
</reference>
<keyword evidence="2" id="KW-0812">Transmembrane</keyword>
<gene>
    <name evidence="3" type="ORF">GSPATT00019856001</name>
</gene>
<accession>A0DSZ6</accession>
<feature type="region of interest" description="Disordered" evidence="1">
    <location>
        <begin position="169"/>
        <end position="197"/>
    </location>
</feature>